<protein>
    <submittedName>
        <fullName evidence="1">Uncharacterized protein</fullName>
    </submittedName>
</protein>
<dbReference type="RefSeq" id="XP_016215767.1">
    <property type="nucleotide sequence ID" value="XM_016356244.1"/>
</dbReference>
<organism evidence="1 2">
    <name type="scientific">Verruconis gallopava</name>
    <dbReference type="NCBI Taxonomy" id="253628"/>
    <lineage>
        <taxon>Eukaryota</taxon>
        <taxon>Fungi</taxon>
        <taxon>Dikarya</taxon>
        <taxon>Ascomycota</taxon>
        <taxon>Pezizomycotina</taxon>
        <taxon>Dothideomycetes</taxon>
        <taxon>Pleosporomycetidae</taxon>
        <taxon>Venturiales</taxon>
        <taxon>Sympoventuriaceae</taxon>
        <taxon>Verruconis</taxon>
    </lineage>
</organism>
<dbReference type="HOGENOM" id="CLU_676527_0_0_1"/>
<dbReference type="EMBL" id="KN847536">
    <property type="protein sequence ID" value="KIW05898.1"/>
    <property type="molecule type" value="Genomic_DNA"/>
</dbReference>
<dbReference type="VEuPathDB" id="FungiDB:PV09_03092"/>
<dbReference type="GeneID" id="27311065"/>
<evidence type="ECO:0000313" key="1">
    <source>
        <dbReference type="EMBL" id="KIW05898.1"/>
    </source>
</evidence>
<dbReference type="AlphaFoldDB" id="A0A0D2AFZ9"/>
<dbReference type="Proteomes" id="UP000053259">
    <property type="component" value="Unassembled WGS sequence"/>
</dbReference>
<accession>A0A0D2AFZ9</accession>
<gene>
    <name evidence="1" type="ORF">PV09_03092</name>
</gene>
<name>A0A0D2AFZ9_9PEZI</name>
<keyword evidence="2" id="KW-1185">Reference proteome</keyword>
<proteinExistence type="predicted"/>
<evidence type="ECO:0000313" key="2">
    <source>
        <dbReference type="Proteomes" id="UP000053259"/>
    </source>
</evidence>
<reference evidence="1 2" key="1">
    <citation type="submission" date="2015-01" db="EMBL/GenBank/DDBJ databases">
        <title>The Genome Sequence of Ochroconis gallopava CBS43764.</title>
        <authorList>
            <consortium name="The Broad Institute Genomics Platform"/>
            <person name="Cuomo C."/>
            <person name="de Hoog S."/>
            <person name="Gorbushina A."/>
            <person name="Stielow B."/>
            <person name="Teixiera M."/>
            <person name="Abouelleil A."/>
            <person name="Chapman S.B."/>
            <person name="Priest M."/>
            <person name="Young S.K."/>
            <person name="Wortman J."/>
            <person name="Nusbaum C."/>
            <person name="Birren B."/>
        </authorList>
    </citation>
    <scope>NUCLEOTIDE SEQUENCE [LARGE SCALE GENOMIC DNA]</scope>
    <source>
        <strain evidence="1 2">CBS 43764</strain>
    </source>
</reference>
<sequence>MESQIAPESESDDDSLSSTYSAALIDPDIEAVAPNSFMDVCGVLIPLPVPRGWLEMHCHNCNANTDEAGNYFSGISGLWSHLSQCCSKIGSLLPEDGYDYVRALCVKRELSNEEGEAVRANPTLIPRLGPRGILRGDDDFVPNTYVDPVAKRDSNLDLDHLYSCPVYVRHGGQWLKLCCYKCKAVKDAAGQVFETLMPSESIFFLSITWSLQDLAKSPESQISVATQVQGGESEGNLATKGDEANGEKKERITFATWQSAFCKTRRNSLCVGDTLSELSTSEPPSDSDAAPHRGDGVIYIEDEAVSFVVVGDTIQHLECCPIYIRWHGQWYKCSCPECRANCNTAGEYFKDFAEFYEHVERCDPNIRFAPKESRFERFARCSERVGEDEVIGVAEGTVDVAKVIASI</sequence>
<dbReference type="InParanoid" id="A0A0D2AFZ9"/>